<dbReference type="InterPro" id="IPR026891">
    <property type="entry name" value="Fn3-like"/>
</dbReference>
<dbReference type="InterPro" id="IPR001764">
    <property type="entry name" value="Glyco_hydro_3_N"/>
</dbReference>
<dbReference type="GO" id="GO:0045493">
    <property type="term" value="P:xylan catabolic process"/>
    <property type="evidence" value="ECO:0007669"/>
    <property type="project" value="InterPro"/>
</dbReference>
<evidence type="ECO:0000313" key="6">
    <source>
        <dbReference type="Proteomes" id="UP001209229"/>
    </source>
</evidence>
<dbReference type="GO" id="GO:0046556">
    <property type="term" value="F:alpha-L-arabinofuranosidase activity"/>
    <property type="evidence" value="ECO:0007669"/>
    <property type="project" value="TreeGrafter"/>
</dbReference>
<keyword evidence="3 5" id="KW-0378">Hydrolase</keyword>
<comment type="similarity">
    <text evidence="1">Belongs to the glycosyl hydrolase 3 family.</text>
</comment>
<protein>
    <submittedName>
        <fullName evidence="5">Glycoside hydrolase family 3 C-terminal domain-containing protein</fullName>
    </submittedName>
</protein>
<evidence type="ECO:0000256" key="3">
    <source>
        <dbReference type="ARBA" id="ARBA00022801"/>
    </source>
</evidence>
<keyword evidence="2" id="KW-0732">Signal</keyword>
<keyword evidence="6" id="KW-1185">Reference proteome</keyword>
<dbReference type="PANTHER" id="PTHR42721">
    <property type="entry name" value="SUGAR HYDROLASE-RELATED"/>
    <property type="match status" value="1"/>
</dbReference>
<dbReference type="Gene3D" id="2.60.40.10">
    <property type="entry name" value="Immunoglobulins"/>
    <property type="match status" value="1"/>
</dbReference>
<evidence type="ECO:0000256" key="2">
    <source>
        <dbReference type="ARBA" id="ARBA00022729"/>
    </source>
</evidence>
<feature type="domain" description="Fibronectin type III-like" evidence="4">
    <location>
        <begin position="642"/>
        <end position="711"/>
    </location>
</feature>
<dbReference type="GO" id="GO:0009044">
    <property type="term" value="F:xylan 1,4-beta-xylosidase activity"/>
    <property type="evidence" value="ECO:0007669"/>
    <property type="project" value="InterPro"/>
</dbReference>
<dbReference type="Pfam" id="PF14310">
    <property type="entry name" value="Fn3-like"/>
    <property type="match status" value="1"/>
</dbReference>
<dbReference type="InterPro" id="IPR017853">
    <property type="entry name" value="GH"/>
</dbReference>
<evidence type="ECO:0000256" key="1">
    <source>
        <dbReference type="ARBA" id="ARBA00005336"/>
    </source>
</evidence>
<dbReference type="RefSeq" id="WP_301191788.1">
    <property type="nucleotide sequence ID" value="NZ_JAPDPJ010000047.1"/>
</dbReference>
<dbReference type="SUPFAM" id="SSF52279">
    <property type="entry name" value="Beta-D-glucan exohydrolase, C-terminal domain"/>
    <property type="match status" value="1"/>
</dbReference>
<gene>
    <name evidence="5" type="ORF">OM075_17295</name>
</gene>
<dbReference type="InterPro" id="IPR002772">
    <property type="entry name" value="Glyco_hydro_3_C"/>
</dbReference>
<evidence type="ECO:0000259" key="4">
    <source>
        <dbReference type="SMART" id="SM01217"/>
    </source>
</evidence>
<evidence type="ECO:0000313" key="5">
    <source>
        <dbReference type="EMBL" id="MCW3788227.1"/>
    </source>
</evidence>
<organism evidence="5 6">
    <name type="scientific">Plebeiibacterium sediminum</name>
    <dbReference type="NCBI Taxonomy" id="2992112"/>
    <lineage>
        <taxon>Bacteria</taxon>
        <taxon>Pseudomonadati</taxon>
        <taxon>Bacteroidota</taxon>
        <taxon>Bacteroidia</taxon>
        <taxon>Marinilabiliales</taxon>
        <taxon>Marinilabiliaceae</taxon>
        <taxon>Plebeiibacterium</taxon>
    </lineage>
</organism>
<dbReference type="InterPro" id="IPR044993">
    <property type="entry name" value="BXL"/>
</dbReference>
<dbReference type="InterPro" id="IPR036962">
    <property type="entry name" value="Glyco_hydro_3_N_sf"/>
</dbReference>
<name>A0AAE3M722_9BACT</name>
<proteinExistence type="inferred from homology"/>
<dbReference type="PRINTS" id="PR00133">
    <property type="entry name" value="GLHYDRLASE3"/>
</dbReference>
<dbReference type="InterPro" id="IPR013783">
    <property type="entry name" value="Ig-like_fold"/>
</dbReference>
<dbReference type="Gene3D" id="3.40.50.1700">
    <property type="entry name" value="Glycoside hydrolase family 3 C-terminal domain"/>
    <property type="match status" value="1"/>
</dbReference>
<dbReference type="Gene3D" id="3.20.20.300">
    <property type="entry name" value="Glycoside hydrolase, family 3, N-terminal domain"/>
    <property type="match status" value="1"/>
</dbReference>
<dbReference type="SMART" id="SM01217">
    <property type="entry name" value="Fn3_like"/>
    <property type="match status" value="1"/>
</dbReference>
<dbReference type="Pfam" id="PF01915">
    <property type="entry name" value="Glyco_hydro_3_C"/>
    <property type="match status" value="1"/>
</dbReference>
<sequence>MKIKLRVPKLKTALFIAGIMVLSTNLKAQVEKFRDCSLSIEERAQDLLSKLTLEEKISLIGFNSPAVDRLQIPAYNWWNEGLHGVARAGLATVFPQAIALASTFDPDMAQSVADAISTEGRAKHNLAIAQGRHIQYMGINYWTPNINIFRDPRWGRGQETYGEDPFLTGKMGTAFVKGLQGTDEDRYKIAACAKHFAVHSGPEALRHRFDAIVDEKDLRETYLPAFKTLVDNGVSAIMCAYNRVNGEPCCTSPTLLDEILGKEWGFDGQLTTDCGALEDIYLRHKSTPTSVEVAAEAIKAGINMDCSELIQKDAMEAINKGLITEDDINKSIYKNIITQLKLGMYDKPEESPYATFGADSINNQYHVDLALKAAEKSMVLLKNNGILPLKREEIGSLMVAGENAANFSTLAANYHGVSGNMVTYIEGLVNKSGPSTAVQYDLGCSYADTAHFGGTWAASFTDATILVLGLTPLFEGEDGDAFLSEHGGDKADLSIPKAHLAYLKAMRAYHDKPIIVVLTSGSAIDVKAVEPYADAVILAWYSGEQGGNALANILYGDVSPSGRLPLTFYNTIEDLPAYEDYNMSNRTYRYFTDEVAYPFGFGLSYTDFNYTWKQKPAERVKAGEDITFNVTVENTGEYDSDDVVQVYVQYPDMERMPVKELKAFKRTSLKAHTSNNIEFSIDTDDLQKWDLNKSKWKLYKGNYKIMVSKNANEPVLVHNFVIK</sequence>
<dbReference type="Pfam" id="PF00933">
    <property type="entry name" value="Glyco_hydro_3"/>
    <property type="match status" value="1"/>
</dbReference>
<accession>A0AAE3M722</accession>
<dbReference type="PANTHER" id="PTHR42721:SF3">
    <property type="entry name" value="BETA-D-XYLOSIDASE 5-RELATED"/>
    <property type="match status" value="1"/>
</dbReference>
<dbReference type="InterPro" id="IPR036881">
    <property type="entry name" value="Glyco_hydro_3_C_sf"/>
</dbReference>
<dbReference type="SUPFAM" id="SSF51445">
    <property type="entry name" value="(Trans)glycosidases"/>
    <property type="match status" value="1"/>
</dbReference>
<reference evidence="5" key="1">
    <citation type="submission" date="2022-10" db="EMBL/GenBank/DDBJ databases">
        <authorList>
            <person name="Yu W.X."/>
        </authorList>
    </citation>
    <scope>NUCLEOTIDE SEQUENCE</scope>
    <source>
        <strain evidence="5">AAT</strain>
    </source>
</reference>
<dbReference type="EMBL" id="JAPDPJ010000047">
    <property type="protein sequence ID" value="MCW3788227.1"/>
    <property type="molecule type" value="Genomic_DNA"/>
</dbReference>
<dbReference type="AlphaFoldDB" id="A0AAE3M722"/>
<dbReference type="Proteomes" id="UP001209229">
    <property type="component" value="Unassembled WGS sequence"/>
</dbReference>
<comment type="caution">
    <text evidence="5">The sequence shown here is derived from an EMBL/GenBank/DDBJ whole genome shotgun (WGS) entry which is preliminary data.</text>
</comment>
<dbReference type="GO" id="GO:0031222">
    <property type="term" value="P:arabinan catabolic process"/>
    <property type="evidence" value="ECO:0007669"/>
    <property type="project" value="TreeGrafter"/>
</dbReference>